<keyword evidence="1 4" id="KW-0436">Ligase</keyword>
<organism evidence="4">
    <name type="scientific">Neisseria gonorrhoeae</name>
    <dbReference type="NCBI Taxonomy" id="485"/>
    <lineage>
        <taxon>Bacteria</taxon>
        <taxon>Pseudomonadati</taxon>
        <taxon>Pseudomonadota</taxon>
        <taxon>Betaproteobacteria</taxon>
        <taxon>Neisseriales</taxon>
        <taxon>Neisseriaceae</taxon>
        <taxon>Neisseria</taxon>
    </lineage>
</organism>
<dbReference type="EC" id="2.3.1.86" evidence="4"/>
<dbReference type="Gene3D" id="3.40.50.980">
    <property type="match status" value="1"/>
</dbReference>
<keyword evidence="2" id="KW-0812">Transmembrane</keyword>
<dbReference type="AlphaFoldDB" id="A0A378W094"/>
<feature type="transmembrane region" description="Helical" evidence="2">
    <location>
        <begin position="20"/>
        <end position="38"/>
    </location>
</feature>
<dbReference type="InterPro" id="IPR050237">
    <property type="entry name" value="ATP-dep_AMP-bd_enzyme"/>
</dbReference>
<accession>A0A378W094</accession>
<dbReference type="SUPFAM" id="SSF56801">
    <property type="entry name" value="Acetyl-CoA synthetase-like"/>
    <property type="match status" value="1"/>
</dbReference>
<dbReference type="EC" id="6.2.1.-" evidence="4"/>
<sequence length="95" mass="10258">MKFGDTVALAVSNSTEFITAYFAVSAIGAVAVPMNTFLKNSEYAYILNDCKARFLFASAGLSKELAGLKAQTPVEKSFGRTKAGRPAKRRKAMPF</sequence>
<keyword evidence="2" id="KW-1133">Transmembrane helix</keyword>
<dbReference type="InterPro" id="IPR000873">
    <property type="entry name" value="AMP-dep_synth/lig_dom"/>
</dbReference>
<proteinExistence type="predicted"/>
<evidence type="ECO:0000256" key="1">
    <source>
        <dbReference type="ARBA" id="ARBA00022598"/>
    </source>
</evidence>
<dbReference type="PANTHER" id="PTHR43767:SF8">
    <property type="entry name" value="LONG-CHAIN-FATTY-ACID--COA LIGASE"/>
    <property type="match status" value="1"/>
</dbReference>
<dbReference type="PANTHER" id="PTHR43767">
    <property type="entry name" value="LONG-CHAIN-FATTY-ACID--COA LIGASE"/>
    <property type="match status" value="1"/>
</dbReference>
<name>A0A378W094_NEIGO</name>
<gene>
    <name evidence="4" type="primary">fadK</name>
    <name evidence="4" type="ORF">NCTC11421_02052</name>
</gene>
<dbReference type="GO" id="GO:0004321">
    <property type="term" value="F:fatty-acyl-CoA synthase activity"/>
    <property type="evidence" value="ECO:0007669"/>
    <property type="project" value="UniProtKB-EC"/>
</dbReference>
<evidence type="ECO:0000313" key="4">
    <source>
        <dbReference type="EMBL" id="SUA24062.1"/>
    </source>
</evidence>
<keyword evidence="4" id="KW-0012">Acyltransferase</keyword>
<dbReference type="Pfam" id="PF00501">
    <property type="entry name" value="AMP-binding"/>
    <property type="match status" value="1"/>
</dbReference>
<evidence type="ECO:0000256" key="2">
    <source>
        <dbReference type="SAM" id="Phobius"/>
    </source>
</evidence>
<keyword evidence="4" id="KW-0808">Transferase</keyword>
<keyword evidence="2" id="KW-0472">Membrane</keyword>
<evidence type="ECO:0000259" key="3">
    <source>
        <dbReference type="Pfam" id="PF00501"/>
    </source>
</evidence>
<protein>
    <submittedName>
        <fullName evidence="4">Long-chain-fatty-acid--CoA ligase</fullName>
        <ecNumber evidence="4">2.3.1.86</ecNumber>
        <ecNumber evidence="4">6.2.1.-</ecNumber>
    </submittedName>
</protein>
<dbReference type="GO" id="GO:0016874">
    <property type="term" value="F:ligase activity"/>
    <property type="evidence" value="ECO:0007669"/>
    <property type="project" value="UniProtKB-KW"/>
</dbReference>
<reference evidence="4" key="1">
    <citation type="submission" date="2018-06" db="EMBL/GenBank/DDBJ databases">
        <authorList>
            <consortium name="Pathogen Informatics"/>
            <person name="Doyle S."/>
        </authorList>
    </citation>
    <scope>NUCLEOTIDE SEQUENCE [LARGE SCALE GENOMIC DNA]</scope>
    <source>
        <strain evidence="4">NCTC11421</strain>
    </source>
</reference>
<dbReference type="EMBL" id="UGRI01000001">
    <property type="protein sequence ID" value="SUA24062.1"/>
    <property type="molecule type" value="Genomic_DNA"/>
</dbReference>
<feature type="domain" description="AMP-dependent synthetase/ligase" evidence="3">
    <location>
        <begin position="3"/>
        <end position="65"/>
    </location>
</feature>